<organism evidence="1 2">
    <name type="scientific">Legionella quinlivanii</name>
    <dbReference type="NCBI Taxonomy" id="45073"/>
    <lineage>
        <taxon>Bacteria</taxon>
        <taxon>Pseudomonadati</taxon>
        <taxon>Pseudomonadota</taxon>
        <taxon>Gammaproteobacteria</taxon>
        <taxon>Legionellales</taxon>
        <taxon>Legionellaceae</taxon>
        <taxon>Legionella</taxon>
    </lineage>
</organism>
<comment type="caution">
    <text evidence="1">The sequence shown here is derived from an EMBL/GenBank/DDBJ whole genome shotgun (WGS) entry which is preliminary data.</text>
</comment>
<proteinExistence type="predicted"/>
<dbReference type="AlphaFoldDB" id="A0A0W0XSI1"/>
<dbReference type="Proteomes" id="UP000054618">
    <property type="component" value="Unassembled WGS sequence"/>
</dbReference>
<keyword evidence="2" id="KW-1185">Reference proteome</keyword>
<name>A0A0W0XSI1_9GAMM</name>
<accession>A0A0W0XSI1</accession>
<protein>
    <submittedName>
        <fullName evidence="1">Uncharacterized protein</fullName>
    </submittedName>
</protein>
<evidence type="ECO:0000313" key="2">
    <source>
        <dbReference type="Proteomes" id="UP000054618"/>
    </source>
</evidence>
<dbReference type="RefSeq" id="WP_058508519.1">
    <property type="nucleotide sequence ID" value="NZ_CAAAIK010000048.1"/>
</dbReference>
<evidence type="ECO:0000313" key="1">
    <source>
        <dbReference type="EMBL" id="KTD47514.1"/>
    </source>
</evidence>
<gene>
    <name evidence="1" type="ORF">Lqui_2440</name>
</gene>
<reference evidence="1 2" key="1">
    <citation type="submission" date="2015-11" db="EMBL/GenBank/DDBJ databases">
        <title>Genomic analysis of 38 Legionella species identifies large and diverse effector repertoires.</title>
        <authorList>
            <person name="Burstein D."/>
            <person name="Amaro F."/>
            <person name="Zusman T."/>
            <person name="Lifshitz Z."/>
            <person name="Cohen O."/>
            <person name="Gilbert J.A."/>
            <person name="Pupko T."/>
            <person name="Shuman H.A."/>
            <person name="Segal G."/>
        </authorList>
    </citation>
    <scope>NUCLEOTIDE SEQUENCE [LARGE SCALE GENOMIC DNA]</scope>
    <source>
        <strain evidence="1 2">CDC#1442-AUS-E</strain>
    </source>
</reference>
<sequence>MKITGSQRNAASWYWSQILTGELMPSALLASKKKLTPMMLAMGTINRKSCMEDLAITNPLWNVHFMGALESLLLNADVSVKIELDYQLTGILKEAANKAKLSSALFPMGKLCMSFDDKGNIIVGGETINAADFLKEACQESNTLSC</sequence>
<dbReference type="PATRIC" id="fig|45073.5.peg.2580"/>
<dbReference type="EMBL" id="LNYS01000020">
    <property type="protein sequence ID" value="KTD47514.1"/>
    <property type="molecule type" value="Genomic_DNA"/>
</dbReference>
<dbReference type="OrthoDB" id="9961285at2"/>